<evidence type="ECO:0000313" key="3">
    <source>
        <dbReference type="Proteomes" id="UP001230005"/>
    </source>
</evidence>
<evidence type="ECO:0000256" key="1">
    <source>
        <dbReference type="SAM" id="Phobius"/>
    </source>
</evidence>
<dbReference type="EMBL" id="JAUSUG010000013">
    <property type="protein sequence ID" value="MDQ0255856.1"/>
    <property type="molecule type" value="Genomic_DNA"/>
</dbReference>
<sequence length="62" mass="7256">MIERMEGEYDMVEAIIFAITIFIGWVIFDTVKHKRVIKENVWSGLVTAIVAGVFWYILFVVF</sequence>
<protein>
    <submittedName>
        <fullName evidence="2">Uncharacterized protein</fullName>
    </submittedName>
</protein>
<reference evidence="2 3" key="1">
    <citation type="submission" date="2023-07" db="EMBL/GenBank/DDBJ databases">
        <title>Genomic Encyclopedia of Type Strains, Phase IV (KMG-IV): sequencing the most valuable type-strain genomes for metagenomic binning, comparative biology and taxonomic classification.</title>
        <authorList>
            <person name="Goeker M."/>
        </authorList>
    </citation>
    <scope>NUCLEOTIDE SEQUENCE [LARGE SCALE GENOMIC DNA]</scope>
    <source>
        <strain evidence="2 3">DSM 9768</strain>
    </source>
</reference>
<keyword evidence="3" id="KW-1185">Reference proteome</keyword>
<dbReference type="RefSeq" id="WP_307327081.1">
    <property type="nucleotide sequence ID" value="NZ_JAUSUG010000013.1"/>
</dbReference>
<organism evidence="2 3">
    <name type="scientific">Evansella vedderi</name>
    <dbReference type="NCBI Taxonomy" id="38282"/>
    <lineage>
        <taxon>Bacteria</taxon>
        <taxon>Bacillati</taxon>
        <taxon>Bacillota</taxon>
        <taxon>Bacilli</taxon>
        <taxon>Bacillales</taxon>
        <taxon>Bacillaceae</taxon>
        <taxon>Evansella</taxon>
    </lineage>
</organism>
<name>A0ABT9ZX86_9BACI</name>
<gene>
    <name evidence="2" type="ORF">J2S74_003240</name>
</gene>
<keyword evidence="1" id="KW-0472">Membrane</keyword>
<dbReference type="Proteomes" id="UP001230005">
    <property type="component" value="Unassembled WGS sequence"/>
</dbReference>
<keyword evidence="1" id="KW-1133">Transmembrane helix</keyword>
<keyword evidence="1" id="KW-0812">Transmembrane</keyword>
<evidence type="ECO:0000313" key="2">
    <source>
        <dbReference type="EMBL" id="MDQ0255856.1"/>
    </source>
</evidence>
<feature type="transmembrane region" description="Helical" evidence="1">
    <location>
        <begin position="40"/>
        <end position="61"/>
    </location>
</feature>
<feature type="transmembrane region" description="Helical" evidence="1">
    <location>
        <begin position="12"/>
        <end position="28"/>
    </location>
</feature>
<proteinExistence type="predicted"/>
<accession>A0ABT9ZX86</accession>
<comment type="caution">
    <text evidence="2">The sequence shown here is derived from an EMBL/GenBank/DDBJ whole genome shotgun (WGS) entry which is preliminary data.</text>
</comment>